<feature type="compositionally biased region" description="Basic and acidic residues" evidence="1">
    <location>
        <begin position="117"/>
        <end position="128"/>
    </location>
</feature>
<dbReference type="Proteomes" id="UP001172102">
    <property type="component" value="Unassembled WGS sequence"/>
</dbReference>
<evidence type="ECO:0000313" key="3">
    <source>
        <dbReference type="EMBL" id="KAK0719462.1"/>
    </source>
</evidence>
<dbReference type="Gene3D" id="3.10.20.90">
    <property type="entry name" value="Phosphatidylinositol 3-kinase Catalytic Subunit, Chain A, domain 1"/>
    <property type="match status" value="1"/>
</dbReference>
<evidence type="ECO:0000256" key="1">
    <source>
        <dbReference type="SAM" id="MobiDB-lite"/>
    </source>
</evidence>
<reference evidence="3" key="1">
    <citation type="submission" date="2023-06" db="EMBL/GenBank/DDBJ databases">
        <title>Genome-scale phylogeny and comparative genomics of the fungal order Sordariales.</title>
        <authorList>
            <consortium name="Lawrence Berkeley National Laboratory"/>
            <person name="Hensen N."/>
            <person name="Bonometti L."/>
            <person name="Westerberg I."/>
            <person name="Brannstrom I.O."/>
            <person name="Guillou S."/>
            <person name="Cros-Aarteil S."/>
            <person name="Calhoun S."/>
            <person name="Haridas S."/>
            <person name="Kuo A."/>
            <person name="Mondo S."/>
            <person name="Pangilinan J."/>
            <person name="Riley R."/>
            <person name="Labutti K."/>
            <person name="Andreopoulos B."/>
            <person name="Lipzen A."/>
            <person name="Chen C."/>
            <person name="Yanf M."/>
            <person name="Daum C."/>
            <person name="Ng V."/>
            <person name="Clum A."/>
            <person name="Steindorff A."/>
            <person name="Ohm R."/>
            <person name="Martin F."/>
            <person name="Silar P."/>
            <person name="Natvig D."/>
            <person name="Lalanne C."/>
            <person name="Gautier V."/>
            <person name="Ament-Velasquez S.L."/>
            <person name="Kruys A."/>
            <person name="Hutchinson M.I."/>
            <person name="Powell A.J."/>
            <person name="Barry K."/>
            <person name="Miller A.N."/>
            <person name="Grigoriev I.V."/>
            <person name="Debuchy R."/>
            <person name="Gladieux P."/>
            <person name="Thoren M.H."/>
            <person name="Johannesson H."/>
        </authorList>
    </citation>
    <scope>NUCLEOTIDE SEQUENCE</scope>
    <source>
        <strain evidence="3">SMH4607-1</strain>
    </source>
</reference>
<organism evidence="3 4">
    <name type="scientific">Lasiosphaeris hirsuta</name>
    <dbReference type="NCBI Taxonomy" id="260670"/>
    <lineage>
        <taxon>Eukaryota</taxon>
        <taxon>Fungi</taxon>
        <taxon>Dikarya</taxon>
        <taxon>Ascomycota</taxon>
        <taxon>Pezizomycotina</taxon>
        <taxon>Sordariomycetes</taxon>
        <taxon>Sordariomycetidae</taxon>
        <taxon>Sordariales</taxon>
        <taxon>Lasiosphaeriaceae</taxon>
        <taxon>Lasiosphaeris</taxon>
    </lineage>
</organism>
<evidence type="ECO:0000259" key="2">
    <source>
        <dbReference type="PROSITE" id="PS50053"/>
    </source>
</evidence>
<proteinExistence type="predicted"/>
<feature type="region of interest" description="Disordered" evidence="1">
    <location>
        <begin position="1"/>
        <end position="51"/>
    </location>
</feature>
<keyword evidence="4" id="KW-1185">Reference proteome</keyword>
<dbReference type="AlphaFoldDB" id="A0AA40AP98"/>
<dbReference type="EMBL" id="JAUKUA010000003">
    <property type="protein sequence ID" value="KAK0719462.1"/>
    <property type="molecule type" value="Genomic_DNA"/>
</dbReference>
<dbReference type="SUPFAM" id="SSF54236">
    <property type="entry name" value="Ubiquitin-like"/>
    <property type="match status" value="1"/>
</dbReference>
<protein>
    <recommendedName>
        <fullName evidence="2">Ubiquitin-like domain-containing protein</fullName>
    </recommendedName>
</protein>
<feature type="domain" description="Ubiquitin-like" evidence="2">
    <location>
        <begin position="377"/>
        <end position="451"/>
    </location>
</feature>
<sequence length="451" mass="50167">MTPPPDTTKKKKRLPFKRTVARKSSEDATNNSGTPDAKEPNEDDNGLDFFRRSKDVFPMVLEEVAHELKEGKSRKGGHSEEASPLKRERTTGSPSETRPKAKMPPPGDDSDSDDLIMDVKGKGKEVVRATKTPTPKKTAQNFIHDDDDDSNDDWNPSGLIKKPGTRPLKDRYGPSRDSSPVEILDDDEHEDALIPKHESDTELEPETKDAEPDEFSAWIAKAKELEEKNQDVVIKVFVTSRLGGTIPLGAARKLGQGMRVILDTWIAVQRTKANLDISDKEAGGLFMTWKGNKVYDHSTIASLGVEVDADGSLKGGEDDGVIRGGLALEVWTEESHAEYIKEKELKRAKMLGLDDNDDILDYAVKEEATPPPKPKGIRIILKAKDLDPFKISIHNDTTVVDLLQVFRDNQRIHPDLELALYFDGERLEDESVVANADLDPDDVNQLEVHVK</sequence>
<name>A0AA40AP98_9PEZI</name>
<dbReference type="InterPro" id="IPR029071">
    <property type="entry name" value="Ubiquitin-like_domsf"/>
</dbReference>
<feature type="compositionally biased region" description="Basic residues" evidence="1">
    <location>
        <begin position="9"/>
        <end position="21"/>
    </location>
</feature>
<feature type="region of interest" description="Disordered" evidence="1">
    <location>
        <begin position="67"/>
        <end position="189"/>
    </location>
</feature>
<feature type="compositionally biased region" description="Basic and acidic residues" evidence="1">
    <location>
        <begin position="67"/>
        <end position="90"/>
    </location>
</feature>
<gene>
    <name evidence="3" type="ORF">B0H67DRAFT_152616</name>
</gene>
<evidence type="ECO:0000313" key="4">
    <source>
        <dbReference type="Proteomes" id="UP001172102"/>
    </source>
</evidence>
<comment type="caution">
    <text evidence="3">The sequence shown here is derived from an EMBL/GenBank/DDBJ whole genome shotgun (WGS) entry which is preliminary data.</text>
</comment>
<dbReference type="InterPro" id="IPR022617">
    <property type="entry name" value="Rad60/SUMO-like_dom"/>
</dbReference>
<dbReference type="PROSITE" id="PS50053">
    <property type="entry name" value="UBIQUITIN_2"/>
    <property type="match status" value="1"/>
</dbReference>
<accession>A0AA40AP98</accession>
<dbReference type="InterPro" id="IPR000626">
    <property type="entry name" value="Ubiquitin-like_dom"/>
</dbReference>
<dbReference type="Pfam" id="PF11976">
    <property type="entry name" value="Rad60-SLD"/>
    <property type="match status" value="1"/>
</dbReference>